<sequence length="131" mass="13585">MDTDQTGAPGGRDAAFRRPGSSAGPAQPWLFGREDDTGQPTPRHGDWTTARAATHPPPEGDGGDWLRGPGPGVPVAGRLDSDGVDESAPRWFRIVGGAVILLVAAFALGAMLSRPWTGDGPPGPVPTVTRR</sequence>
<evidence type="ECO:0000313" key="2">
    <source>
        <dbReference type="Proteomes" id="UP000093501"/>
    </source>
</evidence>
<dbReference type="EMBL" id="MBQD01000011">
    <property type="protein sequence ID" value="OCL36402.1"/>
    <property type="molecule type" value="Genomic_DNA"/>
</dbReference>
<proteinExistence type="predicted"/>
<keyword evidence="2" id="KW-1185">Reference proteome</keyword>
<comment type="caution">
    <text evidence="1">The sequence shown here is derived from an EMBL/GenBank/DDBJ whole genome shotgun (WGS) entry which is preliminary data.</text>
</comment>
<accession>A0A1C0AQ32</accession>
<dbReference type="Proteomes" id="UP000093501">
    <property type="component" value="Unassembled WGS sequence"/>
</dbReference>
<protein>
    <submittedName>
        <fullName evidence="1">Uncharacterized protein</fullName>
    </submittedName>
</protein>
<dbReference type="AlphaFoldDB" id="A0A1C0AQ32"/>
<name>A0A1C0AQ32_9ACTN</name>
<reference evidence="2" key="1">
    <citation type="submission" date="2016-07" db="EMBL/GenBank/DDBJ databases">
        <authorList>
            <person name="Florea S."/>
            <person name="Webb J.S."/>
            <person name="Jaromczyk J."/>
            <person name="Schardl C.L."/>
        </authorList>
    </citation>
    <scope>NUCLEOTIDE SEQUENCE [LARGE SCALE GENOMIC DNA]</scope>
    <source>
        <strain evidence="2">IPBSL-7</strain>
    </source>
</reference>
<dbReference type="RefSeq" id="WP_068750613.1">
    <property type="nucleotide sequence ID" value="NZ_LR214441.1"/>
</dbReference>
<organism evidence="1 2">
    <name type="scientific">Tessaracoccus lapidicaptus</name>
    <dbReference type="NCBI Taxonomy" id="1427523"/>
    <lineage>
        <taxon>Bacteria</taxon>
        <taxon>Bacillati</taxon>
        <taxon>Actinomycetota</taxon>
        <taxon>Actinomycetes</taxon>
        <taxon>Propionibacteriales</taxon>
        <taxon>Propionibacteriaceae</taxon>
        <taxon>Tessaracoccus</taxon>
    </lineage>
</organism>
<gene>
    <name evidence="1" type="ORF">BCR15_00580</name>
</gene>
<evidence type="ECO:0000313" key="1">
    <source>
        <dbReference type="EMBL" id="OCL36402.1"/>
    </source>
</evidence>